<keyword evidence="1" id="KW-0472">Membrane</keyword>
<feature type="transmembrane region" description="Helical" evidence="1">
    <location>
        <begin position="650"/>
        <end position="672"/>
    </location>
</feature>
<dbReference type="InterPro" id="IPR011933">
    <property type="entry name" value="Double_TM_dom"/>
</dbReference>
<dbReference type="PANTHER" id="PTHR37464:SF1">
    <property type="entry name" value="BLL2463 PROTEIN"/>
    <property type="match status" value="1"/>
</dbReference>
<sequence length="681" mass="76481">MNFLYPGFLFALLAIAIPIVIHLFNFRKFKKVYFSNLQFLKEAKEQNSSREKLKNLLVLLCRVLAIVFLVLAFARPFIPSGNKHNPGQRNVISIYIDNSYSMETVNKEGSLLDEAKRKAKEIVRSYDINDQFQLITNDFEGKHQRLVNKEEFIQLLDEIKISPANKTLQQILNRQQASFSANRNEICYLLSDFQNSFAGDKPLAANKEISYTFIKLNANSLPNISVDSVWSLSPVHQPGQAERVVVQLRNYGEELASGIALKLTINKQQKAISNINVEAGKSVKDTLSFSGLKSGWQKGVISIKDFPLTFDDDLNFSFKVSNELKVLNITGNSSDKFIKALFASDNYFKLTEMPESNIKYSSFSDYSLIVLNGLKEPSSGLAQQLKGYVQNGGSVVIFPDLDANSNVYTPFLTGLSLPAVQQLNSGPPLASSMDLKNSVFKDVFDQIPKNIDLPLVNRYFSYTEQNTSAKESILQLPLNRFLFAKYTVGAGKIYLSSSSLDIKDSNLPKHPVFVPLMYKIAFASAKEQPLYYTIGLNNLLESEKISLLANQSLKLVSNDFEVIPEVRQTAGKTLLYVADQVKKSGFYELKKADSVLAIIAFNDNRTESDMHYATETQLNNLFGKQKVAVFNSKKDAQSLNIEGKNSSSELWKLCLILTIVFLAGEILLIRFFNNIKNIKIS</sequence>
<dbReference type="Gene3D" id="3.40.50.410">
    <property type="entry name" value="von Willebrand factor, type A domain"/>
    <property type="match status" value="1"/>
</dbReference>
<dbReference type="InterPro" id="IPR036465">
    <property type="entry name" value="vWFA_dom_sf"/>
</dbReference>
<dbReference type="Proteomes" id="UP001378956">
    <property type="component" value="Unassembled WGS sequence"/>
</dbReference>
<dbReference type="NCBIfam" id="TIGR02226">
    <property type="entry name" value="two_anch"/>
    <property type="match status" value="1"/>
</dbReference>
<keyword evidence="1" id="KW-0812">Transmembrane</keyword>
<dbReference type="RefSeq" id="WP_337715624.1">
    <property type="nucleotide sequence ID" value="NZ_JBBEUB010000001.1"/>
</dbReference>
<dbReference type="Pfam" id="PF07584">
    <property type="entry name" value="BatA"/>
    <property type="match status" value="1"/>
</dbReference>
<feature type="transmembrane region" description="Helical" evidence="1">
    <location>
        <begin position="56"/>
        <end position="78"/>
    </location>
</feature>
<proteinExistence type="predicted"/>
<protein>
    <submittedName>
        <fullName evidence="3">BatA domain-containing protein</fullName>
    </submittedName>
</protein>
<dbReference type="PANTHER" id="PTHR37464">
    <property type="entry name" value="BLL2463 PROTEIN"/>
    <property type="match status" value="1"/>
</dbReference>
<accession>A0ABU8NHP1</accession>
<dbReference type="InterPro" id="IPR029062">
    <property type="entry name" value="Class_I_gatase-like"/>
</dbReference>
<feature type="domain" description="Aerotolerance regulator N-terminal" evidence="2">
    <location>
        <begin position="1"/>
        <end position="76"/>
    </location>
</feature>
<gene>
    <name evidence="3" type="ORF">WAE58_04940</name>
</gene>
<evidence type="ECO:0000256" key="1">
    <source>
        <dbReference type="SAM" id="Phobius"/>
    </source>
</evidence>
<organism evidence="3 4">
    <name type="scientific">Pedobacter panaciterrae</name>
    <dbReference type="NCBI Taxonomy" id="363849"/>
    <lineage>
        <taxon>Bacteria</taxon>
        <taxon>Pseudomonadati</taxon>
        <taxon>Bacteroidota</taxon>
        <taxon>Sphingobacteriia</taxon>
        <taxon>Sphingobacteriales</taxon>
        <taxon>Sphingobacteriaceae</taxon>
        <taxon>Pedobacter</taxon>
    </lineage>
</organism>
<reference evidence="3 4" key="1">
    <citation type="submission" date="2024-03" db="EMBL/GenBank/DDBJ databases">
        <title>Sequence of Lycoming College Course Isolates.</title>
        <authorList>
            <person name="Plotts O."/>
            <person name="Newman J."/>
        </authorList>
    </citation>
    <scope>NUCLEOTIDE SEQUENCE [LARGE SCALE GENOMIC DNA]</scope>
    <source>
        <strain evidence="3 4">CJB-3</strain>
    </source>
</reference>
<keyword evidence="1" id="KW-1133">Transmembrane helix</keyword>
<comment type="caution">
    <text evidence="3">The sequence shown here is derived from an EMBL/GenBank/DDBJ whole genome shotgun (WGS) entry which is preliminary data.</text>
</comment>
<dbReference type="SUPFAM" id="SSF52317">
    <property type="entry name" value="Class I glutamine amidotransferase-like"/>
    <property type="match status" value="1"/>
</dbReference>
<evidence type="ECO:0000313" key="4">
    <source>
        <dbReference type="Proteomes" id="UP001378956"/>
    </source>
</evidence>
<name>A0ABU8NHP1_9SPHI</name>
<evidence type="ECO:0000259" key="2">
    <source>
        <dbReference type="Pfam" id="PF07584"/>
    </source>
</evidence>
<feature type="transmembrane region" description="Helical" evidence="1">
    <location>
        <begin position="6"/>
        <end position="26"/>
    </location>
</feature>
<dbReference type="InterPro" id="IPR024163">
    <property type="entry name" value="Aerotolerance_reg_N"/>
</dbReference>
<dbReference type="EMBL" id="JBBEUB010000001">
    <property type="protein sequence ID" value="MEJ2901753.1"/>
    <property type="molecule type" value="Genomic_DNA"/>
</dbReference>
<keyword evidence="4" id="KW-1185">Reference proteome</keyword>
<evidence type="ECO:0000313" key="3">
    <source>
        <dbReference type="EMBL" id="MEJ2901753.1"/>
    </source>
</evidence>